<keyword evidence="5" id="KW-1185">Reference proteome</keyword>
<feature type="transmembrane region" description="Helical" evidence="2">
    <location>
        <begin position="145"/>
        <end position="165"/>
    </location>
</feature>
<dbReference type="RefSeq" id="WP_008856487.1">
    <property type="nucleotide sequence ID" value="NZ_AZEB01000010.1"/>
</dbReference>
<dbReference type="Proteomes" id="UP000051439">
    <property type="component" value="Unassembled WGS sequence"/>
</dbReference>
<evidence type="ECO:0000313" key="4">
    <source>
        <dbReference type="EMBL" id="KRL22085.1"/>
    </source>
</evidence>
<evidence type="ECO:0000259" key="3">
    <source>
        <dbReference type="Pfam" id="PF02517"/>
    </source>
</evidence>
<comment type="similarity">
    <text evidence="1">Belongs to the UPF0177 family.</text>
</comment>
<keyword evidence="2" id="KW-1133">Transmembrane helix</keyword>
<dbReference type="PATRIC" id="fig|1423766.4.peg.384"/>
<gene>
    <name evidence="4" type="ORF">FC98_GL000385</name>
</gene>
<evidence type="ECO:0000313" key="5">
    <source>
        <dbReference type="Proteomes" id="UP000051439"/>
    </source>
</evidence>
<dbReference type="GO" id="GO:0004175">
    <property type="term" value="F:endopeptidase activity"/>
    <property type="evidence" value="ECO:0007669"/>
    <property type="project" value="UniProtKB-ARBA"/>
</dbReference>
<dbReference type="AlphaFoldDB" id="A0A0R1NWF9"/>
<sequence length="256" mass="28691">MIIKSRRSWVEQILVAIGFLIVYLGQMLLLQRANSLVFAVTQLIFGGIILLLVYIEVGTFKVTVQRPKFTTNLKIWLVIFGLTVIAILWLEDWPSTVMATLTSQHLVQNTLVALATGIVEECLTRGLLVSALLQNLRRHNQSLKITKAAVYSSLIFGSLHMMNIFSGSFEGVAQQVLYSFVFGMLLMVIRVTTNTLIWSIGLHFLIDWQPDIANATSGTSNWFSIIVVFGFILVVSLICLIKFDRNLEHQSGLNSD</sequence>
<name>A0A0R1NWF9_9LACO</name>
<evidence type="ECO:0000256" key="1">
    <source>
        <dbReference type="ARBA" id="ARBA00009067"/>
    </source>
</evidence>
<keyword evidence="4" id="KW-0645">Protease</keyword>
<feature type="transmembrane region" description="Helical" evidence="2">
    <location>
        <begin position="69"/>
        <end position="90"/>
    </location>
</feature>
<organism evidence="4 5">
    <name type="scientific">Lentilactobacillus kisonensis DSM 19906 = JCM 15041</name>
    <dbReference type="NCBI Taxonomy" id="1423766"/>
    <lineage>
        <taxon>Bacteria</taxon>
        <taxon>Bacillati</taxon>
        <taxon>Bacillota</taxon>
        <taxon>Bacilli</taxon>
        <taxon>Lactobacillales</taxon>
        <taxon>Lactobacillaceae</taxon>
        <taxon>Lentilactobacillus</taxon>
    </lineage>
</organism>
<evidence type="ECO:0000256" key="2">
    <source>
        <dbReference type="SAM" id="Phobius"/>
    </source>
</evidence>
<accession>A0A0R1NWF9</accession>
<proteinExistence type="inferred from homology"/>
<dbReference type="InterPro" id="IPR003675">
    <property type="entry name" value="Rce1/LyrA-like_dom"/>
</dbReference>
<dbReference type="EMBL" id="AZEB01000010">
    <property type="protein sequence ID" value="KRL22085.1"/>
    <property type="molecule type" value="Genomic_DNA"/>
</dbReference>
<dbReference type="Pfam" id="PF02517">
    <property type="entry name" value="Rce1-like"/>
    <property type="match status" value="1"/>
</dbReference>
<comment type="caution">
    <text evidence="4">The sequence shown here is derived from an EMBL/GenBank/DDBJ whole genome shotgun (WGS) entry which is preliminary data.</text>
</comment>
<feature type="domain" description="CAAX prenyl protease 2/Lysostaphin resistance protein A-like" evidence="3">
    <location>
        <begin position="106"/>
        <end position="208"/>
    </location>
</feature>
<protein>
    <submittedName>
        <fullName evidence="4">CAAX amino terminal protease family protein</fullName>
    </submittedName>
</protein>
<dbReference type="GO" id="GO:0006508">
    <property type="term" value="P:proteolysis"/>
    <property type="evidence" value="ECO:0007669"/>
    <property type="project" value="UniProtKB-KW"/>
</dbReference>
<reference evidence="4 5" key="1">
    <citation type="journal article" date="2015" name="Genome Announc.">
        <title>Expanding the biotechnology potential of lactobacilli through comparative genomics of 213 strains and associated genera.</title>
        <authorList>
            <person name="Sun Z."/>
            <person name="Harris H.M."/>
            <person name="McCann A."/>
            <person name="Guo C."/>
            <person name="Argimon S."/>
            <person name="Zhang W."/>
            <person name="Yang X."/>
            <person name="Jeffery I.B."/>
            <person name="Cooney J.C."/>
            <person name="Kagawa T.F."/>
            <person name="Liu W."/>
            <person name="Song Y."/>
            <person name="Salvetti E."/>
            <person name="Wrobel A."/>
            <person name="Rasinkangas P."/>
            <person name="Parkhill J."/>
            <person name="Rea M.C."/>
            <person name="O'Sullivan O."/>
            <person name="Ritari J."/>
            <person name="Douillard F.P."/>
            <person name="Paul Ross R."/>
            <person name="Yang R."/>
            <person name="Briner A.E."/>
            <person name="Felis G.E."/>
            <person name="de Vos W.M."/>
            <person name="Barrangou R."/>
            <person name="Klaenhammer T.R."/>
            <person name="Caufield P.W."/>
            <person name="Cui Y."/>
            <person name="Zhang H."/>
            <person name="O'Toole P.W."/>
        </authorList>
    </citation>
    <scope>NUCLEOTIDE SEQUENCE [LARGE SCALE GENOMIC DNA]</scope>
    <source>
        <strain evidence="4 5">DSM 19906</strain>
    </source>
</reference>
<dbReference type="GO" id="GO:0080120">
    <property type="term" value="P:CAAX-box protein maturation"/>
    <property type="evidence" value="ECO:0007669"/>
    <property type="project" value="UniProtKB-ARBA"/>
</dbReference>
<feature type="transmembrane region" description="Helical" evidence="2">
    <location>
        <begin position="12"/>
        <end position="30"/>
    </location>
</feature>
<feature type="transmembrane region" description="Helical" evidence="2">
    <location>
        <begin position="177"/>
        <end position="201"/>
    </location>
</feature>
<feature type="transmembrane region" description="Helical" evidence="2">
    <location>
        <begin position="36"/>
        <end position="57"/>
    </location>
</feature>
<keyword evidence="4" id="KW-0378">Hydrolase</keyword>
<keyword evidence="2" id="KW-0812">Transmembrane</keyword>
<feature type="transmembrane region" description="Helical" evidence="2">
    <location>
        <begin position="222"/>
        <end position="243"/>
    </location>
</feature>
<keyword evidence="2" id="KW-0472">Membrane</keyword>